<dbReference type="KEGG" id="pod:PODO_28215"/>
<sequence>MKKKIVIFCFSITLIFTILSFIYYIDTFQDTTITVLGTLLILNLFIISEWNKLRLGNQNIKLWKVYFSVICSGIILIAKMNRITNGPIWIPFCFTGFIALILIGLNFLAKHEK</sequence>
<protein>
    <submittedName>
        <fullName evidence="1">Uncharacterized protein</fullName>
    </submittedName>
</protein>
<organism evidence="1 2">
    <name type="scientific">Paenibacillus odorifer</name>
    <dbReference type="NCBI Taxonomy" id="189426"/>
    <lineage>
        <taxon>Bacteria</taxon>
        <taxon>Bacillati</taxon>
        <taxon>Bacillota</taxon>
        <taxon>Bacilli</taxon>
        <taxon>Bacillales</taxon>
        <taxon>Paenibacillaceae</taxon>
        <taxon>Paenibacillus</taxon>
    </lineage>
</organism>
<dbReference type="AlphaFoldDB" id="A0A1R0WW13"/>
<dbReference type="EMBL" id="MKQP01000067">
    <property type="protein sequence ID" value="OMD22520.1"/>
    <property type="molecule type" value="Genomic_DNA"/>
</dbReference>
<accession>A0A1R0WW13</accession>
<dbReference type="Proteomes" id="UP000187465">
    <property type="component" value="Unassembled WGS sequence"/>
</dbReference>
<reference evidence="1 2" key="1">
    <citation type="submission" date="2016-10" db="EMBL/GenBank/DDBJ databases">
        <title>Paenibacillus species isolates.</title>
        <authorList>
            <person name="Beno S.M."/>
        </authorList>
    </citation>
    <scope>NUCLEOTIDE SEQUENCE [LARGE SCALE GENOMIC DNA]</scope>
    <source>
        <strain evidence="1 2">FSL H7-0604</strain>
    </source>
</reference>
<name>A0A1R0WW13_9BACL</name>
<gene>
    <name evidence="1" type="ORF">BJP51_06810</name>
</gene>
<evidence type="ECO:0000313" key="1">
    <source>
        <dbReference type="EMBL" id="OMD22520.1"/>
    </source>
</evidence>
<proteinExistence type="predicted"/>
<evidence type="ECO:0000313" key="2">
    <source>
        <dbReference type="Proteomes" id="UP000187465"/>
    </source>
</evidence>
<comment type="caution">
    <text evidence="1">The sequence shown here is derived from an EMBL/GenBank/DDBJ whole genome shotgun (WGS) entry which is preliminary data.</text>
</comment>